<gene>
    <name evidence="2" type="ORF">BRLA_c018160</name>
</gene>
<proteinExistence type="predicted"/>
<protein>
    <submittedName>
        <fullName evidence="2">Uncharacterized protein</fullName>
    </submittedName>
</protein>
<evidence type="ECO:0000256" key="1">
    <source>
        <dbReference type="SAM" id="Coils"/>
    </source>
</evidence>
<dbReference type="AlphaFoldDB" id="A0A075R4M5"/>
<dbReference type="eggNOG" id="ENOG5033CJU">
    <property type="taxonomic scope" value="Bacteria"/>
</dbReference>
<keyword evidence="1" id="KW-0175">Coiled coil</keyword>
<organism evidence="2 3">
    <name type="scientific">Brevibacillus laterosporus LMG 15441</name>
    <dbReference type="NCBI Taxonomy" id="1042163"/>
    <lineage>
        <taxon>Bacteria</taxon>
        <taxon>Bacillati</taxon>
        <taxon>Bacillota</taxon>
        <taxon>Bacilli</taxon>
        <taxon>Bacillales</taxon>
        <taxon>Paenibacillaceae</taxon>
        <taxon>Brevibacillus</taxon>
    </lineage>
</organism>
<dbReference type="HOGENOM" id="CLU_2663910_0_0_9"/>
<dbReference type="EMBL" id="CP007806">
    <property type="protein sequence ID" value="AIG26138.1"/>
    <property type="molecule type" value="Genomic_DNA"/>
</dbReference>
<evidence type="ECO:0000313" key="3">
    <source>
        <dbReference type="Proteomes" id="UP000005850"/>
    </source>
</evidence>
<dbReference type="STRING" id="1042163.BRLA_c018160"/>
<evidence type="ECO:0000313" key="2">
    <source>
        <dbReference type="EMBL" id="AIG26138.1"/>
    </source>
</evidence>
<dbReference type="Proteomes" id="UP000005850">
    <property type="component" value="Chromosome"/>
</dbReference>
<dbReference type="KEGG" id="blr:BRLA_c018160"/>
<feature type="coiled-coil region" evidence="1">
    <location>
        <begin position="31"/>
        <end position="70"/>
    </location>
</feature>
<name>A0A075R4M5_BRELA</name>
<accession>A0A075R4M5</accession>
<reference evidence="2 3" key="1">
    <citation type="journal article" date="2011" name="J. Bacteriol.">
        <title>Genome sequence of Brevibacillus laterosporus LMG 15441, a pathogen of invertebrates.</title>
        <authorList>
            <person name="Djukic M."/>
            <person name="Poehlein A."/>
            <person name="Thurmer A."/>
            <person name="Daniel R."/>
        </authorList>
    </citation>
    <scope>NUCLEOTIDE SEQUENCE [LARGE SCALE GENOMIC DNA]</scope>
    <source>
        <strain evidence="2 3">LMG 15441</strain>
    </source>
</reference>
<keyword evidence="3" id="KW-1185">Reference proteome</keyword>
<sequence length="75" mass="8845">MVKLNAYTISAKELGLLNDYIISGFNVMDWIKDLKSKLDIVRRKEEEHKLKVMETKLHQLLSNEKKVELEKLNQC</sequence>